<dbReference type="AlphaFoldDB" id="F5YI86"/>
<protein>
    <recommendedName>
        <fullName evidence="3">DUF2971 domain-containing protein</fullName>
    </recommendedName>
</protein>
<dbReference type="OrthoDB" id="332581at2"/>
<dbReference type="KEGG" id="tpi:TREPR_0906"/>
<reference evidence="2" key="1">
    <citation type="submission" date="2009-12" db="EMBL/GenBank/DDBJ databases">
        <title>Complete sequence of Treponema primitia strain ZAS-2.</title>
        <authorList>
            <person name="Tetu S.G."/>
            <person name="Matson E."/>
            <person name="Ren Q."/>
            <person name="Seshadri R."/>
            <person name="Elbourne L."/>
            <person name="Hassan K.A."/>
            <person name="Durkin A."/>
            <person name="Radune D."/>
            <person name="Mohamoud Y."/>
            <person name="Shay R."/>
            <person name="Jin S."/>
            <person name="Zhang X."/>
            <person name="Lucey K."/>
            <person name="Ballor N.R."/>
            <person name="Ottesen E."/>
            <person name="Rosenthal R."/>
            <person name="Allen A."/>
            <person name="Leadbetter J.R."/>
            <person name="Paulsen I.T."/>
        </authorList>
    </citation>
    <scope>NUCLEOTIDE SEQUENCE [LARGE SCALE GENOMIC DNA]</scope>
    <source>
        <strain evidence="2">ATCC BAA-887 / DSM 12427 / ZAS-2</strain>
    </source>
</reference>
<evidence type="ECO:0008006" key="3">
    <source>
        <dbReference type="Google" id="ProtNLM"/>
    </source>
</evidence>
<dbReference type="EMBL" id="CP001843">
    <property type="protein sequence ID" value="AEF84507.1"/>
    <property type="molecule type" value="Genomic_DNA"/>
</dbReference>
<dbReference type="RefSeq" id="WP_015709145.1">
    <property type="nucleotide sequence ID" value="NC_015578.1"/>
</dbReference>
<evidence type="ECO:0000313" key="2">
    <source>
        <dbReference type="Proteomes" id="UP000009223"/>
    </source>
</evidence>
<name>F5YI86_TREPZ</name>
<sequence>MPATPIGSDDLLYKYYSNSQHAFDNIGKNELCLNDVSYFNDPFEGFGKYVPGVAVPATIHGRPTPPPFIRHSELMSEINHNYRIGCFTETYDNPLMWSHYTNSHQGFCVAYKKSEIEASISFLEQVAYATAMPVVSGVTDTDVKTVLLTKSSHWDYEKEWRAVLKITPEEIDRKEFDELERLDYEARQKSGIGIPYYFWLRSLRFYKAPKRCFIHCKPVKFYFGLRMLTINWMHLMDIVPGIEYFNMRQKLDSYDIEPIPQSPGWGSTGATPGKAPGTV</sequence>
<dbReference type="HOGENOM" id="CLU_050666_0_0_12"/>
<gene>
    <name evidence="1" type="ordered locus">TREPR_0906</name>
</gene>
<dbReference type="Proteomes" id="UP000009223">
    <property type="component" value="Chromosome"/>
</dbReference>
<reference evidence="1 2" key="2">
    <citation type="journal article" date="2011" name="ISME J.">
        <title>RNA-seq reveals cooperative metabolic interactions between two termite-gut spirochete species in co-culture.</title>
        <authorList>
            <person name="Rosenthal A.Z."/>
            <person name="Matson E.G."/>
            <person name="Eldar A."/>
            <person name="Leadbetter J.R."/>
        </authorList>
    </citation>
    <scope>NUCLEOTIDE SEQUENCE [LARGE SCALE GENOMIC DNA]</scope>
    <source>
        <strain evidence="2">ATCC BAA-887 / DSM 12427 / ZAS-2</strain>
    </source>
</reference>
<dbReference type="STRING" id="545694.TREPR_0906"/>
<accession>F5YI86</accession>
<dbReference type="InterPro" id="IPR021352">
    <property type="entry name" value="DUF2971"/>
</dbReference>
<evidence type="ECO:0000313" key="1">
    <source>
        <dbReference type="EMBL" id="AEF84507.1"/>
    </source>
</evidence>
<keyword evidence="2" id="KW-1185">Reference proteome</keyword>
<proteinExistence type="predicted"/>
<dbReference type="Pfam" id="PF11185">
    <property type="entry name" value="DUF2971"/>
    <property type="match status" value="1"/>
</dbReference>
<organism evidence="1 2">
    <name type="scientific">Treponema primitia (strain ATCC BAA-887 / DSM 12427 / ZAS-2)</name>
    <dbReference type="NCBI Taxonomy" id="545694"/>
    <lineage>
        <taxon>Bacteria</taxon>
        <taxon>Pseudomonadati</taxon>
        <taxon>Spirochaetota</taxon>
        <taxon>Spirochaetia</taxon>
        <taxon>Spirochaetales</taxon>
        <taxon>Treponemataceae</taxon>
        <taxon>Treponema</taxon>
    </lineage>
</organism>